<organism evidence="2">
    <name type="scientific">viral metagenome</name>
    <dbReference type="NCBI Taxonomy" id="1070528"/>
    <lineage>
        <taxon>unclassified sequences</taxon>
        <taxon>metagenomes</taxon>
        <taxon>organismal metagenomes</taxon>
    </lineage>
</organism>
<proteinExistence type="predicted"/>
<name>A0A6C0JAQ2_9ZZZZ</name>
<evidence type="ECO:0000313" key="2">
    <source>
        <dbReference type="EMBL" id="QHU02729.1"/>
    </source>
</evidence>
<reference evidence="2" key="1">
    <citation type="journal article" date="2020" name="Nature">
        <title>Giant virus diversity and host interactions through global metagenomics.</title>
        <authorList>
            <person name="Schulz F."/>
            <person name="Roux S."/>
            <person name="Paez-Espino D."/>
            <person name="Jungbluth S."/>
            <person name="Walsh D.A."/>
            <person name="Denef V.J."/>
            <person name="McMahon K.D."/>
            <person name="Konstantinidis K.T."/>
            <person name="Eloe-Fadrosh E.A."/>
            <person name="Kyrpides N.C."/>
            <person name="Woyke T."/>
        </authorList>
    </citation>
    <scope>NUCLEOTIDE SEQUENCE</scope>
    <source>
        <strain evidence="2">GVMAG-M-3300025880-76</strain>
    </source>
</reference>
<feature type="region of interest" description="Disordered" evidence="1">
    <location>
        <begin position="180"/>
        <end position="204"/>
    </location>
</feature>
<sequence>MDMESIEEIAKQTNTRSFIDHVFEFDTSTKNELLNICQYSVLSLAPVVGLNKLMKCYIPEADESKGSAEIVFEIIGQVVVLFIGMFYIHRIVTYVPIYSTQDYEKFNVHTIILVTLLIVSSLHTKLGEKSAILSERINRIWNGEESLVGSVNVEKKTKMSSPPKQVLQPNIHLPQSNPVEQVQMSQHQDQQQAALSNMPSQPAQDQGFYQNEIMAANDGFGSSFGSMF</sequence>
<evidence type="ECO:0000256" key="1">
    <source>
        <dbReference type="SAM" id="MobiDB-lite"/>
    </source>
</evidence>
<dbReference type="AlphaFoldDB" id="A0A6C0JAQ2"/>
<protein>
    <submittedName>
        <fullName evidence="2">Uncharacterized protein</fullName>
    </submittedName>
</protein>
<accession>A0A6C0JAQ2</accession>
<dbReference type="EMBL" id="MN740362">
    <property type="protein sequence ID" value="QHU02729.1"/>
    <property type="molecule type" value="Genomic_DNA"/>
</dbReference>
<feature type="compositionally biased region" description="Polar residues" evidence="1">
    <location>
        <begin position="193"/>
        <end position="204"/>
    </location>
</feature>
<feature type="compositionally biased region" description="Low complexity" evidence="1">
    <location>
        <begin position="181"/>
        <end position="192"/>
    </location>
</feature>